<dbReference type="Proteomes" id="UP000597762">
    <property type="component" value="Unassembled WGS sequence"/>
</dbReference>
<keyword evidence="9" id="KW-0119">Carbohydrate metabolism</keyword>
<name>A0A812CMV3_ACAPH</name>
<evidence type="ECO:0000256" key="4">
    <source>
        <dbReference type="ARBA" id="ARBA00022692"/>
    </source>
</evidence>
<protein>
    <recommendedName>
        <fullName evidence="9">Carbohydrate sulfotransferase</fullName>
        <ecNumber evidence="9">2.8.2.-</ecNumber>
    </recommendedName>
</protein>
<proteinExistence type="inferred from homology"/>
<dbReference type="EMBL" id="CAHIKZ030001735">
    <property type="protein sequence ID" value="CAE1273621.1"/>
    <property type="molecule type" value="Genomic_DNA"/>
</dbReference>
<evidence type="ECO:0000256" key="3">
    <source>
        <dbReference type="ARBA" id="ARBA00022679"/>
    </source>
</evidence>
<keyword evidence="4 9" id="KW-0812">Transmembrane</keyword>
<keyword evidence="9" id="KW-0735">Signal-anchor</keyword>
<feature type="compositionally biased region" description="Low complexity" evidence="10">
    <location>
        <begin position="428"/>
        <end position="437"/>
    </location>
</feature>
<accession>A0A812CMV3</accession>
<keyword evidence="7 9" id="KW-0472">Membrane</keyword>
<feature type="transmembrane region" description="Helical" evidence="9">
    <location>
        <begin position="56"/>
        <end position="77"/>
    </location>
</feature>
<dbReference type="PANTHER" id="PTHR12137:SF54">
    <property type="entry name" value="CARBOHYDRATE SULFOTRANSFERASE"/>
    <property type="match status" value="1"/>
</dbReference>
<dbReference type="EC" id="2.8.2.-" evidence="9"/>
<comment type="subcellular location">
    <subcellularLocation>
        <location evidence="1 9">Golgi apparatus membrane</location>
        <topology evidence="1 9">Single-pass type II membrane protein</topology>
    </subcellularLocation>
</comment>
<dbReference type="InterPro" id="IPR005331">
    <property type="entry name" value="Sulfotransferase"/>
</dbReference>
<dbReference type="GO" id="GO:0008146">
    <property type="term" value="F:sulfotransferase activity"/>
    <property type="evidence" value="ECO:0007669"/>
    <property type="project" value="InterPro"/>
</dbReference>
<evidence type="ECO:0000256" key="10">
    <source>
        <dbReference type="SAM" id="MobiDB-lite"/>
    </source>
</evidence>
<dbReference type="PANTHER" id="PTHR12137">
    <property type="entry name" value="CARBOHYDRATE SULFOTRANSFERASE"/>
    <property type="match status" value="1"/>
</dbReference>
<comment type="similarity">
    <text evidence="2 9">Belongs to the sulfotransferase 2 family.</text>
</comment>
<dbReference type="Pfam" id="PF03567">
    <property type="entry name" value="Sulfotransfer_2"/>
    <property type="match status" value="1"/>
</dbReference>
<feature type="region of interest" description="Disordered" evidence="10">
    <location>
        <begin position="417"/>
        <end position="437"/>
    </location>
</feature>
<evidence type="ECO:0000256" key="2">
    <source>
        <dbReference type="ARBA" id="ARBA00006339"/>
    </source>
</evidence>
<keyword evidence="3 9" id="KW-0808">Transferase</keyword>
<dbReference type="InterPro" id="IPR018011">
    <property type="entry name" value="Carb_sulfotrans_8-10"/>
</dbReference>
<reference evidence="11" key="1">
    <citation type="submission" date="2021-01" db="EMBL/GenBank/DDBJ databases">
        <authorList>
            <person name="Li R."/>
            <person name="Bekaert M."/>
        </authorList>
    </citation>
    <scope>NUCLEOTIDE SEQUENCE</scope>
    <source>
        <strain evidence="11">Farmed</strain>
    </source>
</reference>
<evidence type="ECO:0000256" key="5">
    <source>
        <dbReference type="ARBA" id="ARBA00022989"/>
    </source>
</evidence>
<dbReference type="AlphaFoldDB" id="A0A812CMV3"/>
<evidence type="ECO:0000313" key="12">
    <source>
        <dbReference type="Proteomes" id="UP000597762"/>
    </source>
</evidence>
<evidence type="ECO:0000256" key="9">
    <source>
        <dbReference type="RuleBase" id="RU364020"/>
    </source>
</evidence>
<sequence>MFLLVTTWFIPRRWSTAGQRRRYNRSYSSAGVPVVGNFRVKYGVMGKRMKMPMPKLLLGLMVCGTLMPLIYFILLSYPNSTPTITETVVQSLLQKNNSRRAEAPLPLSPDIQNQIRMDPVFTWEKEYTNFMKDQEHRKKALRNACRTLGLIAHKNKIKKEDLYSVIVNDQYGFMYCQIPKVACTNWRRVLLVLTGFYNTTEASELKAKHVHDSYDRDLTYLSELSSGGISYRVKKYKKFLFVREPFERLLSAFRNKIQNHQNEYFFEKFSRKILKKYRDRNMTSETMRQSNVTFIEFVRYLLDPSTRKRGLNDHWEHFNTLCHPCLLKYDFIGKYETLDRDAYFILRNLTPNHWVRFPSREETYKHPTTTNLVAKYYRSISPRFVQKLWKMYEKDYMLFDYQYPSWLPPLKLNSSSFSLQSQPPPSDEPQQSISVIK</sequence>
<dbReference type="GO" id="GO:0000139">
    <property type="term" value="C:Golgi membrane"/>
    <property type="evidence" value="ECO:0007669"/>
    <property type="project" value="UniProtKB-SubCell"/>
</dbReference>
<evidence type="ECO:0000256" key="6">
    <source>
        <dbReference type="ARBA" id="ARBA00023034"/>
    </source>
</evidence>
<gene>
    <name evidence="11" type="ORF">SPHA_38349</name>
</gene>
<dbReference type="OrthoDB" id="2019940at2759"/>
<keyword evidence="8 9" id="KW-0325">Glycoprotein</keyword>
<keyword evidence="12" id="KW-1185">Reference proteome</keyword>
<evidence type="ECO:0000256" key="1">
    <source>
        <dbReference type="ARBA" id="ARBA00004323"/>
    </source>
</evidence>
<keyword evidence="5 9" id="KW-1133">Transmembrane helix</keyword>
<evidence type="ECO:0000256" key="7">
    <source>
        <dbReference type="ARBA" id="ARBA00023136"/>
    </source>
</evidence>
<evidence type="ECO:0000256" key="8">
    <source>
        <dbReference type="ARBA" id="ARBA00023180"/>
    </source>
</evidence>
<dbReference type="GO" id="GO:0016051">
    <property type="term" value="P:carbohydrate biosynthetic process"/>
    <property type="evidence" value="ECO:0007669"/>
    <property type="project" value="InterPro"/>
</dbReference>
<organism evidence="11 12">
    <name type="scientific">Acanthosepion pharaonis</name>
    <name type="common">Pharaoh cuttlefish</name>
    <name type="synonym">Sepia pharaonis</name>
    <dbReference type="NCBI Taxonomy" id="158019"/>
    <lineage>
        <taxon>Eukaryota</taxon>
        <taxon>Metazoa</taxon>
        <taxon>Spiralia</taxon>
        <taxon>Lophotrochozoa</taxon>
        <taxon>Mollusca</taxon>
        <taxon>Cephalopoda</taxon>
        <taxon>Coleoidea</taxon>
        <taxon>Decapodiformes</taxon>
        <taxon>Sepiida</taxon>
        <taxon>Sepiina</taxon>
        <taxon>Sepiidae</taxon>
        <taxon>Acanthosepion</taxon>
    </lineage>
</organism>
<comment type="caution">
    <text evidence="11">The sequence shown here is derived from an EMBL/GenBank/DDBJ whole genome shotgun (WGS) entry which is preliminary data.</text>
</comment>
<evidence type="ECO:0000313" key="11">
    <source>
        <dbReference type="EMBL" id="CAE1273621.1"/>
    </source>
</evidence>
<keyword evidence="6 9" id="KW-0333">Golgi apparatus</keyword>